<dbReference type="InterPro" id="IPR002421">
    <property type="entry name" value="5-3_exonuclease"/>
</dbReference>
<feature type="region of interest" description="Disordered" evidence="11">
    <location>
        <begin position="48"/>
        <end position="77"/>
    </location>
</feature>
<keyword evidence="5" id="KW-0227">DNA damage</keyword>
<dbReference type="InterPro" id="IPR036397">
    <property type="entry name" value="RNaseH_sf"/>
</dbReference>
<keyword evidence="8" id="KW-0809">Transit peptide</keyword>
<dbReference type="GO" id="GO:0008408">
    <property type="term" value="F:3'-5' exonuclease activity"/>
    <property type="evidence" value="ECO:0007669"/>
    <property type="project" value="InterPro"/>
</dbReference>
<dbReference type="GO" id="GO:0008409">
    <property type="term" value="F:5'-3' exonuclease activity"/>
    <property type="evidence" value="ECO:0007669"/>
    <property type="project" value="InterPro"/>
</dbReference>
<dbReference type="CDD" id="cd09898">
    <property type="entry name" value="H3TH_53EXO"/>
    <property type="match status" value="1"/>
</dbReference>
<dbReference type="CDD" id="cd09859">
    <property type="entry name" value="PIN_53EXO"/>
    <property type="match status" value="1"/>
</dbReference>
<dbReference type="PRINTS" id="PR00868">
    <property type="entry name" value="DNAPOLI"/>
</dbReference>
<dbReference type="InterPro" id="IPR001098">
    <property type="entry name" value="DNA-dir_DNA_pol_A_palm_dom"/>
</dbReference>
<evidence type="ECO:0000256" key="8">
    <source>
        <dbReference type="ARBA" id="ARBA00022946"/>
    </source>
</evidence>
<dbReference type="InterPro" id="IPR043502">
    <property type="entry name" value="DNA/RNA_pol_sf"/>
</dbReference>
<organism evidence="14 15">
    <name type="scientific">Polysphondylium violaceum</name>
    <dbReference type="NCBI Taxonomy" id="133409"/>
    <lineage>
        <taxon>Eukaryota</taxon>
        <taxon>Amoebozoa</taxon>
        <taxon>Evosea</taxon>
        <taxon>Eumycetozoa</taxon>
        <taxon>Dictyostelia</taxon>
        <taxon>Dictyosteliales</taxon>
        <taxon>Dictyosteliaceae</taxon>
        <taxon>Polysphondylium</taxon>
    </lineage>
</organism>
<evidence type="ECO:0000259" key="12">
    <source>
        <dbReference type="SMART" id="SM00475"/>
    </source>
</evidence>
<feature type="region of interest" description="Disordered" evidence="11">
    <location>
        <begin position="551"/>
        <end position="570"/>
    </location>
</feature>
<proteinExistence type="predicted"/>
<dbReference type="SUPFAM" id="SSF56672">
    <property type="entry name" value="DNA/RNA polymerases"/>
    <property type="match status" value="1"/>
</dbReference>
<dbReference type="Gene3D" id="3.40.50.1010">
    <property type="entry name" value="5'-nuclease"/>
    <property type="match status" value="1"/>
</dbReference>
<keyword evidence="9" id="KW-0238">DNA-binding</keyword>
<dbReference type="EMBL" id="AJWJ01000001">
    <property type="protein sequence ID" value="KAF2078634.1"/>
    <property type="molecule type" value="Genomic_DNA"/>
</dbReference>
<dbReference type="InterPro" id="IPR008918">
    <property type="entry name" value="HhH2"/>
</dbReference>
<dbReference type="Gene3D" id="1.20.1060.10">
    <property type="entry name" value="Taq DNA Polymerase, Chain T, domain 4"/>
    <property type="match status" value="1"/>
</dbReference>
<evidence type="ECO:0000256" key="6">
    <source>
        <dbReference type="ARBA" id="ARBA00022801"/>
    </source>
</evidence>
<dbReference type="InterPro" id="IPR002562">
    <property type="entry name" value="3'-5'_exonuclease_dom"/>
</dbReference>
<dbReference type="InterPro" id="IPR029060">
    <property type="entry name" value="PIN-like_dom_sf"/>
</dbReference>
<evidence type="ECO:0000256" key="2">
    <source>
        <dbReference type="ARBA" id="ARBA00022695"/>
    </source>
</evidence>
<dbReference type="Pfam" id="PF02739">
    <property type="entry name" value="5_3_exonuc_N"/>
    <property type="match status" value="1"/>
</dbReference>
<feature type="domain" description="5'-3' exonuclease" evidence="12">
    <location>
        <begin position="257"/>
        <end position="514"/>
    </location>
</feature>
<dbReference type="GO" id="GO:0003887">
    <property type="term" value="F:DNA-directed DNA polymerase activity"/>
    <property type="evidence" value="ECO:0007669"/>
    <property type="project" value="UniProtKB-KW"/>
</dbReference>
<keyword evidence="6" id="KW-0378">Hydrolase</keyword>
<feature type="compositionally biased region" description="Low complexity" evidence="11">
    <location>
        <begin position="49"/>
        <end position="75"/>
    </location>
</feature>
<keyword evidence="7" id="KW-0239">DNA-directed DNA polymerase</keyword>
<comment type="caution">
    <text evidence="14">The sequence shown here is derived from an EMBL/GenBank/DDBJ whole genome shotgun (WGS) entry which is preliminary data.</text>
</comment>
<keyword evidence="15" id="KW-1185">Reference proteome</keyword>
<dbReference type="InterPro" id="IPR020046">
    <property type="entry name" value="5-3_exonucl_a-hlix_arch_N"/>
</dbReference>
<dbReference type="SUPFAM" id="SSF88723">
    <property type="entry name" value="PIN domain-like"/>
    <property type="match status" value="1"/>
</dbReference>
<evidence type="ECO:0000256" key="1">
    <source>
        <dbReference type="ARBA" id="ARBA00022679"/>
    </source>
</evidence>
<dbReference type="SMART" id="SM00279">
    <property type="entry name" value="HhH2"/>
    <property type="match status" value="1"/>
</dbReference>
<evidence type="ECO:0000256" key="11">
    <source>
        <dbReference type="SAM" id="MobiDB-lite"/>
    </source>
</evidence>
<dbReference type="InterPro" id="IPR002298">
    <property type="entry name" value="DNA_polymerase_A"/>
</dbReference>
<dbReference type="Pfam" id="PF01612">
    <property type="entry name" value="DNA_pol_A_exo1"/>
    <property type="match status" value="1"/>
</dbReference>
<dbReference type="SMART" id="SM00482">
    <property type="entry name" value="POLAc"/>
    <property type="match status" value="1"/>
</dbReference>
<dbReference type="Proteomes" id="UP000695562">
    <property type="component" value="Unassembled WGS sequence"/>
</dbReference>
<evidence type="ECO:0000256" key="7">
    <source>
        <dbReference type="ARBA" id="ARBA00022932"/>
    </source>
</evidence>
<dbReference type="OrthoDB" id="275278at2759"/>
<evidence type="ECO:0000259" key="13">
    <source>
        <dbReference type="SMART" id="SM00482"/>
    </source>
</evidence>
<evidence type="ECO:0000313" key="14">
    <source>
        <dbReference type="EMBL" id="KAF2078634.1"/>
    </source>
</evidence>
<dbReference type="SMART" id="SM00475">
    <property type="entry name" value="53EXOc"/>
    <property type="match status" value="1"/>
</dbReference>
<dbReference type="SUPFAM" id="SSF53098">
    <property type="entry name" value="Ribonuclease H-like"/>
    <property type="match status" value="1"/>
</dbReference>
<dbReference type="Pfam" id="PF01367">
    <property type="entry name" value="5_3_exonuc"/>
    <property type="match status" value="1"/>
</dbReference>
<evidence type="ECO:0000256" key="3">
    <source>
        <dbReference type="ARBA" id="ARBA00022705"/>
    </source>
</evidence>
<sequence length="1337" mass="151857">MIYVSTSHRLIGLGKQLITHNSIVVGGTINSIHHHQQQQQQRYSYLTISNNNNDNVDGNDSVDSTSNNTTTPTPTKSRVKIKIKSKDPFILLPNNKKVYLKSTKIQKTKLNIHNDLGGGVIDGAATAAQPILDTSLSRLQNNIVLNHPSHPSIHHHHHDNFYQHPHINVNIPTPSTTTTTTTTTTSPPKLKITEKRKVKKEKVDLNINKTTASLDSITKETVTTTTTTTTIAKETLIPIENLINNSNSNNNIDHVVKKGDSIVLIDGTLMFYKGYATTTKTMGTDVNGVYAFTQSLIKVIKELKPDYLVVCFDVFGGKGNFRREIYPQYKGNRPAPPPELVKQIPLLPQVTQALGIPFVQLDGYECDDLLASYAKQSVEKGLKVTIVSEDKDLFQLVRPNVNIYSVRNTEMYNEQDVIYKYGFPSSLFVTYQSLLGDKVDNIPGIPSIGKKAATDIVKSLGHLNNILENVDQIQVLKHAKLIEEYKDQLKMNYQLAKLNENVVLPVSIENSFFNPINRANFVKFLEKFEFKSILNNLHNLKLKFEKEEESSINNNNNNNNNNNADESATPSREYSKVEFNYMDENIILDPISNEEIDQLKPKNVTMVRNVEQAKRVVEKLLSLKNVFHACDTEVVDLDLKKESPIGHGKVICFSIYCGPDIDFGNGPRIWVDVMDDIQGKEILEVFRPYFEDEQILKVWHNYGFDRHILNNHDINVVGFGGDTIHMARLWDASRTTNGSGYSLEALSKELLENPKITIKDLFGSKKIKRDGEEGKAIVVPPLEFIQRDKKFIQPWIEYSSLDAELTWKLRENLHLKLLDMEWTPGTNMWDFYYLMWRPFGHLLTEMEKRGMKIDIPYLKTLEEKAQNDIEENRKRFYEWAKKHSPGAEYMNSDSDAQIQQLLFAPVVNKKTKEALPREKDFECDNVLNVIEPGKTKAKKKMKFFLHGIGLESKTVTASGWPSVDSQSLRELAGSNPEAGKYGSAFKFFVDKYPEDKERGESEGREACLAINSLLEIGSIGTLINSFILPLQKLADSNSRLHTSVNLNTETGRLSSRRPNLQNQPALEKDRYKIRAAFTCEPGNTLIVADYGQLELRLLAHITNCKSMINAFHVGGDFHSRTAMGMYPHVKEAIDKGEVLLEWDGDGEPPKPLLKNTYASERRKAKTLNFSIAYGKTPHGLSQDWGVTLKEAQETLNRWYEDRPEVLVWQRRTIETAHRHKWTRTLMGRYRHLPDIDNNAKGMKNHAERASINTPLQGGAADIVMKAMLIIEENTRLKELGFKMIMQIHDELILEGPEENADEARELVVKLMSNPLTTPLLIDLIVDCRYAKTWYDAK</sequence>
<evidence type="ECO:0000256" key="5">
    <source>
        <dbReference type="ARBA" id="ARBA00022763"/>
    </source>
</evidence>
<reference evidence="14" key="1">
    <citation type="submission" date="2020-01" db="EMBL/GenBank/DDBJ databases">
        <title>Development of genomics and gene disruption for Polysphondylium violaceum indicates a role for the polyketide synthase stlB in stalk morphogenesis.</title>
        <authorList>
            <person name="Narita B."/>
            <person name="Kawabe Y."/>
            <person name="Kin K."/>
            <person name="Saito T."/>
            <person name="Gibbs R."/>
            <person name="Kuspa A."/>
            <person name="Muzny D."/>
            <person name="Queller D."/>
            <person name="Richards S."/>
            <person name="Strassman J."/>
            <person name="Sucgang R."/>
            <person name="Worley K."/>
            <person name="Schaap P."/>
        </authorList>
    </citation>
    <scope>NUCLEOTIDE SEQUENCE</scope>
    <source>
        <strain evidence="14">QSvi11</strain>
    </source>
</reference>
<name>A0A8J4Q4E5_9MYCE</name>
<dbReference type="GO" id="GO:0006302">
    <property type="term" value="P:double-strand break repair"/>
    <property type="evidence" value="ECO:0007669"/>
    <property type="project" value="TreeGrafter"/>
</dbReference>
<dbReference type="Gene3D" id="3.30.420.10">
    <property type="entry name" value="Ribonuclease H-like superfamily/Ribonuclease H"/>
    <property type="match status" value="1"/>
</dbReference>
<keyword evidence="10" id="KW-0234">DNA repair</keyword>
<keyword evidence="3" id="KW-0235">DNA replication</keyword>
<feature type="compositionally biased region" description="Low complexity" evidence="11">
    <location>
        <begin position="551"/>
        <end position="563"/>
    </location>
</feature>
<keyword evidence="2" id="KW-0548">Nucleotidyltransferase</keyword>
<dbReference type="PANTHER" id="PTHR10133">
    <property type="entry name" value="DNA POLYMERASE I"/>
    <property type="match status" value="1"/>
</dbReference>
<dbReference type="Gene3D" id="3.30.70.370">
    <property type="match status" value="1"/>
</dbReference>
<evidence type="ECO:0008006" key="16">
    <source>
        <dbReference type="Google" id="ProtNLM"/>
    </source>
</evidence>
<evidence type="ECO:0000256" key="4">
    <source>
        <dbReference type="ARBA" id="ARBA00022722"/>
    </source>
</evidence>
<dbReference type="SUPFAM" id="SSF47807">
    <property type="entry name" value="5' to 3' exonuclease, C-terminal subdomain"/>
    <property type="match status" value="1"/>
</dbReference>
<accession>A0A8J4Q4E5</accession>
<protein>
    <recommendedName>
        <fullName evidence="16">DNA-directed DNA polymerase</fullName>
    </recommendedName>
</protein>
<dbReference type="FunFam" id="3.30.420.10:FF:000051">
    <property type="entry name" value="DNA polymerase I"/>
    <property type="match status" value="1"/>
</dbReference>
<dbReference type="FunFam" id="1.10.150.20:FF:000034">
    <property type="entry name" value="DNA polymerase I"/>
    <property type="match status" value="1"/>
</dbReference>
<dbReference type="InterPro" id="IPR012337">
    <property type="entry name" value="RNaseH-like_sf"/>
</dbReference>
<dbReference type="GO" id="GO:0006261">
    <property type="term" value="P:DNA-templated DNA replication"/>
    <property type="evidence" value="ECO:0007669"/>
    <property type="project" value="InterPro"/>
</dbReference>
<dbReference type="CDD" id="cd08640">
    <property type="entry name" value="DNA_pol_A_plastid_like"/>
    <property type="match status" value="1"/>
</dbReference>
<keyword evidence="4" id="KW-0540">Nuclease</keyword>
<dbReference type="InterPro" id="IPR036279">
    <property type="entry name" value="5-3_exonuclease_C_sf"/>
</dbReference>
<feature type="domain" description="DNA-directed DNA polymerase family A palm" evidence="13">
    <location>
        <begin position="1072"/>
        <end position="1299"/>
    </location>
</feature>
<dbReference type="InterPro" id="IPR020045">
    <property type="entry name" value="DNA_polI_H3TH"/>
</dbReference>
<dbReference type="PANTHER" id="PTHR10133:SF27">
    <property type="entry name" value="DNA POLYMERASE NU"/>
    <property type="match status" value="1"/>
</dbReference>
<evidence type="ECO:0000256" key="10">
    <source>
        <dbReference type="ARBA" id="ARBA00023204"/>
    </source>
</evidence>
<keyword evidence="1" id="KW-0808">Transferase</keyword>
<evidence type="ECO:0000256" key="9">
    <source>
        <dbReference type="ARBA" id="ARBA00023125"/>
    </source>
</evidence>
<gene>
    <name evidence="14" type="ORF">CYY_000005</name>
</gene>
<dbReference type="GO" id="GO:0003677">
    <property type="term" value="F:DNA binding"/>
    <property type="evidence" value="ECO:0007669"/>
    <property type="project" value="UniProtKB-KW"/>
</dbReference>
<evidence type="ECO:0000313" key="15">
    <source>
        <dbReference type="Proteomes" id="UP000695562"/>
    </source>
</evidence>
<dbReference type="CDD" id="cd06139">
    <property type="entry name" value="DNA_polA_I_Ecoli_like_exo"/>
    <property type="match status" value="1"/>
</dbReference>
<dbReference type="Gene3D" id="1.10.150.20">
    <property type="entry name" value="5' to 3' exonuclease, C-terminal subdomain"/>
    <property type="match status" value="2"/>
</dbReference>
<dbReference type="Pfam" id="PF00476">
    <property type="entry name" value="DNA_pol_A"/>
    <property type="match status" value="2"/>
</dbReference>